<dbReference type="RefSeq" id="WP_151176829.1">
    <property type="nucleotide sequence ID" value="NZ_CP042906.1"/>
</dbReference>
<gene>
    <name evidence="1" type="ORF">FRZ44_17700</name>
</gene>
<dbReference type="OrthoDB" id="9181260at2"/>
<proteinExistence type="predicted"/>
<reference evidence="1 2" key="1">
    <citation type="submission" date="2019-08" db="EMBL/GenBank/DDBJ databases">
        <title>Hyperibacter terrae gen. nov., sp. nov. and Hyperibacter viscosus sp. nov., two new members in the family Rhodospirillaceae isolated from the rhizosphere of Hypericum perforatum.</title>
        <authorList>
            <person name="Noviana Z."/>
        </authorList>
    </citation>
    <scope>NUCLEOTIDE SEQUENCE [LARGE SCALE GENOMIC DNA]</scope>
    <source>
        <strain evidence="1 2">R5913</strain>
    </source>
</reference>
<accession>A0A5J6MNX7</accession>
<evidence type="ECO:0000313" key="1">
    <source>
        <dbReference type="EMBL" id="QEX16476.1"/>
    </source>
</evidence>
<sequence>MSTVIETLFNGVSRLCGRFFGSRSLRPYEQLALSGWRDTLSQKHQHTLDEQLGAFDSMQRQAGDAKVCFFYDSRKNIPLFGNAAPAVHVADVLLASTIPNKGESIRVKMFIHEGYFFSIEFPKRPKRYFELHHMQPDKLRVSKVEMFSVLD</sequence>
<dbReference type="KEGG" id="htq:FRZ44_17700"/>
<name>A0A5J6MNX7_9PROT</name>
<keyword evidence="2" id="KW-1185">Reference proteome</keyword>
<dbReference type="EMBL" id="CP042906">
    <property type="protein sequence ID" value="QEX16476.1"/>
    <property type="molecule type" value="Genomic_DNA"/>
</dbReference>
<protein>
    <submittedName>
        <fullName evidence="1">Uncharacterized protein</fullName>
    </submittedName>
</protein>
<dbReference type="Proteomes" id="UP000326202">
    <property type="component" value="Chromosome"/>
</dbReference>
<organism evidence="1 2">
    <name type="scientific">Hypericibacter terrae</name>
    <dbReference type="NCBI Taxonomy" id="2602015"/>
    <lineage>
        <taxon>Bacteria</taxon>
        <taxon>Pseudomonadati</taxon>
        <taxon>Pseudomonadota</taxon>
        <taxon>Alphaproteobacteria</taxon>
        <taxon>Rhodospirillales</taxon>
        <taxon>Dongiaceae</taxon>
        <taxon>Hypericibacter</taxon>
    </lineage>
</organism>
<evidence type="ECO:0000313" key="2">
    <source>
        <dbReference type="Proteomes" id="UP000326202"/>
    </source>
</evidence>
<dbReference type="AlphaFoldDB" id="A0A5J6MNX7"/>